<proteinExistence type="predicted"/>
<evidence type="ECO:0000313" key="2">
    <source>
        <dbReference type="EMBL" id="JAH54434.1"/>
    </source>
</evidence>
<dbReference type="EMBL" id="GBXM01054143">
    <property type="protein sequence ID" value="JAH54434.1"/>
    <property type="molecule type" value="Transcribed_RNA"/>
</dbReference>
<dbReference type="AlphaFoldDB" id="A0A0E9TL81"/>
<reference evidence="2" key="2">
    <citation type="journal article" date="2015" name="Fish Shellfish Immunol.">
        <title>Early steps in the European eel (Anguilla anguilla)-Vibrio vulnificus interaction in the gills: Role of the RtxA13 toxin.</title>
        <authorList>
            <person name="Callol A."/>
            <person name="Pajuelo D."/>
            <person name="Ebbesson L."/>
            <person name="Teles M."/>
            <person name="MacKenzie S."/>
            <person name="Amaro C."/>
        </authorList>
    </citation>
    <scope>NUCLEOTIDE SEQUENCE</scope>
</reference>
<evidence type="ECO:0000256" key="1">
    <source>
        <dbReference type="SAM" id="MobiDB-lite"/>
    </source>
</evidence>
<organism evidence="2">
    <name type="scientific">Anguilla anguilla</name>
    <name type="common">European freshwater eel</name>
    <name type="synonym">Muraena anguilla</name>
    <dbReference type="NCBI Taxonomy" id="7936"/>
    <lineage>
        <taxon>Eukaryota</taxon>
        <taxon>Metazoa</taxon>
        <taxon>Chordata</taxon>
        <taxon>Craniata</taxon>
        <taxon>Vertebrata</taxon>
        <taxon>Euteleostomi</taxon>
        <taxon>Actinopterygii</taxon>
        <taxon>Neopterygii</taxon>
        <taxon>Teleostei</taxon>
        <taxon>Anguilliformes</taxon>
        <taxon>Anguillidae</taxon>
        <taxon>Anguilla</taxon>
    </lineage>
</organism>
<accession>A0A0E9TL81</accession>
<sequence length="22" mass="2370">MALHCSSPVSLSLSYPGKKVQH</sequence>
<reference evidence="2" key="1">
    <citation type="submission" date="2014-11" db="EMBL/GenBank/DDBJ databases">
        <authorList>
            <person name="Amaro Gonzalez C."/>
        </authorList>
    </citation>
    <scope>NUCLEOTIDE SEQUENCE</scope>
</reference>
<protein>
    <submittedName>
        <fullName evidence="2">Uncharacterized protein</fullName>
    </submittedName>
</protein>
<name>A0A0E9TL81_ANGAN</name>
<feature type="region of interest" description="Disordered" evidence="1">
    <location>
        <begin position="1"/>
        <end position="22"/>
    </location>
</feature>